<dbReference type="RefSeq" id="WP_377393203.1">
    <property type="nucleotide sequence ID" value="NZ_JBHUIX010000019.1"/>
</dbReference>
<dbReference type="NCBIfam" id="TIGR01730">
    <property type="entry name" value="RND_mfp"/>
    <property type="match status" value="1"/>
</dbReference>
<comment type="subcellular location">
    <subcellularLocation>
        <location evidence="1">Cell envelope</location>
    </subcellularLocation>
</comment>
<dbReference type="PANTHER" id="PTHR30158:SF3">
    <property type="entry name" value="MULTIDRUG EFFLUX PUMP SUBUNIT ACRA-RELATED"/>
    <property type="match status" value="1"/>
</dbReference>
<evidence type="ECO:0000259" key="6">
    <source>
        <dbReference type="Pfam" id="PF25917"/>
    </source>
</evidence>
<feature type="domain" description="Multidrug resistance protein MdtA-like beta-barrel" evidence="7">
    <location>
        <begin position="215"/>
        <end position="303"/>
    </location>
</feature>
<organism evidence="9 10">
    <name type="scientific">Rhodobacter lacus</name>
    <dbReference type="NCBI Taxonomy" id="1641972"/>
    <lineage>
        <taxon>Bacteria</taxon>
        <taxon>Pseudomonadati</taxon>
        <taxon>Pseudomonadota</taxon>
        <taxon>Alphaproteobacteria</taxon>
        <taxon>Rhodobacterales</taxon>
        <taxon>Rhodobacter group</taxon>
        <taxon>Rhodobacter</taxon>
    </lineage>
</organism>
<dbReference type="Gene3D" id="2.40.30.170">
    <property type="match status" value="1"/>
</dbReference>
<evidence type="ECO:0000259" key="7">
    <source>
        <dbReference type="Pfam" id="PF25944"/>
    </source>
</evidence>
<reference evidence="10" key="1">
    <citation type="journal article" date="2019" name="Int. J. Syst. Evol. Microbiol.">
        <title>The Global Catalogue of Microorganisms (GCM) 10K type strain sequencing project: providing services to taxonomists for standard genome sequencing and annotation.</title>
        <authorList>
            <consortium name="The Broad Institute Genomics Platform"/>
            <consortium name="The Broad Institute Genome Sequencing Center for Infectious Disease"/>
            <person name="Wu L."/>
            <person name="Ma J."/>
        </authorList>
    </citation>
    <scope>NUCLEOTIDE SEQUENCE [LARGE SCALE GENOMIC DNA]</scope>
    <source>
        <strain evidence="10">CCUG 55131</strain>
    </source>
</reference>
<evidence type="ECO:0000313" key="9">
    <source>
        <dbReference type="EMBL" id="MFD2175765.1"/>
    </source>
</evidence>
<proteinExistence type="inferred from homology"/>
<dbReference type="SUPFAM" id="SSF111369">
    <property type="entry name" value="HlyD-like secretion proteins"/>
    <property type="match status" value="1"/>
</dbReference>
<gene>
    <name evidence="9" type="ORF">ACFSM0_16855</name>
</gene>
<dbReference type="Gene3D" id="2.40.50.100">
    <property type="match status" value="1"/>
</dbReference>
<feature type="chain" id="PRO_5046676269" evidence="4">
    <location>
        <begin position="36"/>
        <end position="400"/>
    </location>
</feature>
<evidence type="ECO:0000259" key="8">
    <source>
        <dbReference type="Pfam" id="PF25967"/>
    </source>
</evidence>
<protein>
    <submittedName>
        <fullName evidence="9">Efflux RND transporter periplasmic adaptor subunit</fullName>
    </submittedName>
</protein>
<keyword evidence="10" id="KW-1185">Reference proteome</keyword>
<feature type="domain" description="Multidrug resistance protein MdtA-like alpha-helical hairpin" evidence="5">
    <location>
        <begin position="110"/>
        <end position="178"/>
    </location>
</feature>
<dbReference type="InterPro" id="IPR058627">
    <property type="entry name" value="MdtA-like_C"/>
</dbReference>
<name>A0ABW5ACJ3_9RHOB</name>
<keyword evidence="4" id="KW-0732">Signal</keyword>
<accession>A0ABW5ACJ3</accession>
<feature type="coiled-coil region" evidence="3">
    <location>
        <begin position="103"/>
        <end position="174"/>
    </location>
</feature>
<evidence type="ECO:0000256" key="3">
    <source>
        <dbReference type="SAM" id="Coils"/>
    </source>
</evidence>
<dbReference type="EMBL" id="JBHUIX010000019">
    <property type="protein sequence ID" value="MFD2175765.1"/>
    <property type="molecule type" value="Genomic_DNA"/>
</dbReference>
<dbReference type="Proteomes" id="UP001597413">
    <property type="component" value="Unassembled WGS sequence"/>
</dbReference>
<dbReference type="PANTHER" id="PTHR30158">
    <property type="entry name" value="ACRA/E-RELATED COMPONENT OF DRUG EFFLUX TRANSPORTER"/>
    <property type="match status" value="1"/>
</dbReference>
<dbReference type="Gene3D" id="2.40.420.20">
    <property type="match status" value="1"/>
</dbReference>
<dbReference type="Gene3D" id="1.10.287.470">
    <property type="entry name" value="Helix hairpin bin"/>
    <property type="match status" value="1"/>
</dbReference>
<dbReference type="InterPro" id="IPR006143">
    <property type="entry name" value="RND_pump_MFP"/>
</dbReference>
<feature type="domain" description="Multidrug resistance protein MdtA-like barrel-sandwich hybrid" evidence="6">
    <location>
        <begin position="70"/>
        <end position="211"/>
    </location>
</feature>
<evidence type="ECO:0000259" key="5">
    <source>
        <dbReference type="Pfam" id="PF25876"/>
    </source>
</evidence>
<dbReference type="InterPro" id="IPR058625">
    <property type="entry name" value="MdtA-like_BSH"/>
</dbReference>
<comment type="caution">
    <text evidence="9">The sequence shown here is derived from an EMBL/GenBank/DDBJ whole genome shotgun (WGS) entry which is preliminary data.</text>
</comment>
<dbReference type="Pfam" id="PF25944">
    <property type="entry name" value="Beta-barrel_RND"/>
    <property type="match status" value="1"/>
</dbReference>
<comment type="similarity">
    <text evidence="2">Belongs to the membrane fusion protein (MFP) (TC 8.A.1) family.</text>
</comment>
<evidence type="ECO:0000256" key="1">
    <source>
        <dbReference type="ARBA" id="ARBA00004196"/>
    </source>
</evidence>
<dbReference type="Pfam" id="PF25876">
    <property type="entry name" value="HH_MFP_RND"/>
    <property type="match status" value="1"/>
</dbReference>
<dbReference type="InterPro" id="IPR058624">
    <property type="entry name" value="MdtA-like_HH"/>
</dbReference>
<evidence type="ECO:0000256" key="4">
    <source>
        <dbReference type="SAM" id="SignalP"/>
    </source>
</evidence>
<dbReference type="Pfam" id="PF25917">
    <property type="entry name" value="BSH_RND"/>
    <property type="match status" value="1"/>
</dbReference>
<evidence type="ECO:0000313" key="10">
    <source>
        <dbReference type="Proteomes" id="UP001597413"/>
    </source>
</evidence>
<feature type="domain" description="Multidrug resistance protein MdtA-like C-terminal permuted SH3" evidence="8">
    <location>
        <begin position="307"/>
        <end position="365"/>
    </location>
</feature>
<sequence length="400" mass="42030">MPAILPRPASLLSRLPLRSLLIPALALGLAAPAQAQQAAPGPTKVGVVTLTQSDVPYKTTVPGRAVAYEEVDIRPRVSGVIAQILYRAGRPVKVGDPLFTIDGDTYEADLKSAEAAVDSAEAALDAAHATFARYKKLESTSISVEDVDSARVAVASAEATLRSAEAARDTAKLNLDRTRITAPISGVPDVATVSTGAIVTANQTDALTTVTRLDPIYVDVEESSRRRLEHRAMLETGKLSRGETVDFALTLETGEIYERKGSFVSPGTTVSSTTGTTEMRIQFDNPNRKILPGQFLRVTITLGTVRAILVPQRATTRASDGTLSAFVAVDGKAEKRTLSSTGSYENAWIVTEGVRAGDALVVDGLTNLQDGAGVAPVPVTIDAQGVVRDASTAAPAAQEN</sequence>
<keyword evidence="3" id="KW-0175">Coiled coil</keyword>
<evidence type="ECO:0000256" key="2">
    <source>
        <dbReference type="ARBA" id="ARBA00009477"/>
    </source>
</evidence>
<dbReference type="InterPro" id="IPR058626">
    <property type="entry name" value="MdtA-like_b-barrel"/>
</dbReference>
<feature type="signal peptide" evidence="4">
    <location>
        <begin position="1"/>
        <end position="35"/>
    </location>
</feature>
<dbReference type="Pfam" id="PF25967">
    <property type="entry name" value="RND-MFP_C"/>
    <property type="match status" value="1"/>
</dbReference>